<dbReference type="EC" id="2.4.-.-" evidence="1"/>
<keyword evidence="1" id="KW-0808">Transferase</keyword>
<keyword evidence="2" id="KW-1185">Reference proteome</keyword>
<organism evidence="1 2">
    <name type="scientific">Imperialibacter roseus</name>
    <dbReference type="NCBI Taxonomy" id="1324217"/>
    <lineage>
        <taxon>Bacteria</taxon>
        <taxon>Pseudomonadati</taxon>
        <taxon>Bacteroidota</taxon>
        <taxon>Cytophagia</taxon>
        <taxon>Cytophagales</taxon>
        <taxon>Flammeovirgaceae</taxon>
        <taxon>Imperialibacter</taxon>
    </lineage>
</organism>
<evidence type="ECO:0000313" key="2">
    <source>
        <dbReference type="Proteomes" id="UP001302349"/>
    </source>
</evidence>
<dbReference type="EMBL" id="CP136051">
    <property type="protein sequence ID" value="WOK05372.1"/>
    <property type="molecule type" value="Genomic_DNA"/>
</dbReference>
<sequence>MKVLFILHSTGKASGGHYHSLNHISRVVGRELTAGVITVGSAQSPVLADNPYFIRHVVLQKTGDLPGFFSQLRELYASFEPDVLHFFDTESLNFLLLIPATTRYPLVMSKCGGPNPMRKKWQQVDDLILFSGENYEWFRHNHHYKKTRIHLIPNRVSKLGLLPESKRAERKDDGVINFVRVSRLGGAYEKTLMDSFNLIEKLSVKYKVHFYVIGRIQDEARFQVLRKYAEDKELPVEFITDERASKGADFLYLADFVVGTGRSLIEALSLGIPCLTPAANCSMPVLVTRQNFDGLFATNFSERNRGDDETLATNLDNIERLIEEKEAYQEARKTSLTFFENYFDVERVTGKYVSIYNISLNKAQGLKLVFRNFPYVVKSLLGLALGKNS</sequence>
<dbReference type="RefSeq" id="WP_317488132.1">
    <property type="nucleotide sequence ID" value="NZ_CP136051.1"/>
</dbReference>
<protein>
    <submittedName>
        <fullName evidence="1">Glycosyltransferase family 4 protein</fullName>
        <ecNumber evidence="1">2.4.-.-</ecNumber>
    </submittedName>
</protein>
<keyword evidence="1" id="KW-0328">Glycosyltransferase</keyword>
<gene>
    <name evidence="1" type="ORF">RT717_20025</name>
</gene>
<dbReference type="GO" id="GO:0016757">
    <property type="term" value="F:glycosyltransferase activity"/>
    <property type="evidence" value="ECO:0007669"/>
    <property type="project" value="UniProtKB-KW"/>
</dbReference>
<evidence type="ECO:0000313" key="1">
    <source>
        <dbReference type="EMBL" id="WOK05372.1"/>
    </source>
</evidence>
<dbReference type="CDD" id="cd03801">
    <property type="entry name" value="GT4_PimA-like"/>
    <property type="match status" value="1"/>
</dbReference>
<dbReference type="Proteomes" id="UP001302349">
    <property type="component" value="Chromosome"/>
</dbReference>
<dbReference type="Gene3D" id="3.40.50.2000">
    <property type="entry name" value="Glycogen Phosphorylase B"/>
    <property type="match status" value="2"/>
</dbReference>
<accession>A0ABZ0IK23</accession>
<reference evidence="1 2" key="1">
    <citation type="journal article" date="2023" name="Microbiol. Resour. Announc.">
        <title>Complete Genome Sequence of Imperialibacter roseus strain P4T.</title>
        <authorList>
            <person name="Tizabi D.R."/>
            <person name="Bachvaroff T."/>
            <person name="Hill R.T."/>
        </authorList>
    </citation>
    <scope>NUCLEOTIDE SEQUENCE [LARGE SCALE GENOMIC DNA]</scope>
    <source>
        <strain evidence="1 2">P4T</strain>
    </source>
</reference>
<dbReference type="PANTHER" id="PTHR12526:SF637">
    <property type="entry name" value="GLYCOSYLTRANSFERASE EPSF-RELATED"/>
    <property type="match status" value="1"/>
</dbReference>
<dbReference type="PANTHER" id="PTHR12526">
    <property type="entry name" value="GLYCOSYLTRANSFERASE"/>
    <property type="match status" value="1"/>
</dbReference>
<name>A0ABZ0IK23_9BACT</name>
<proteinExistence type="predicted"/>
<dbReference type="SUPFAM" id="SSF53756">
    <property type="entry name" value="UDP-Glycosyltransferase/glycogen phosphorylase"/>
    <property type="match status" value="1"/>
</dbReference>